<dbReference type="FunFam" id="3.30.70.870:FF:000003">
    <property type="entry name" value="GTP-binding protein TypA"/>
    <property type="match status" value="1"/>
</dbReference>
<sequence length="391" mass="43759">VFNLAYDNFLGRLGVARIYEGTLNEKQEVFVKDSSDGKFKGRINKLFTFEGLKRKEVKSAKAGDIVMIAGLPDIFIGQTILQEEGGLTLPVIAIDEPTISFYMFVNDSPFAGRVGKYVTSRQIRERLEKELEVNVGLKVDFEENARMKVYGRGELHLAILIENMRREGFELAVSQPEVIYKEEDGVKLEPYEEASVLVPEEYSGVVIEKLGKRRGVMTSIEPEHGEVRLNFEVPTRGLLGYRNELVVDTRGKGVLTSIFTHFGPFAGEVQKTELGSMVSMATGKALGFSLDNLQDRGVLYIEPNIDVYEGMVIGNTAKGEDMYVNPTKGKQLSNMRSSGADEAIKLSPPMDLTLEKALGFMRADEYLEVTPEAVRLRKQHLTKLERSRNKS</sequence>
<accession>A0A2M6WJJ9</accession>
<comment type="caution">
    <text evidence="5">The sequence shown here is derived from an EMBL/GenBank/DDBJ whole genome shotgun (WGS) entry which is preliminary data.</text>
</comment>
<keyword evidence="3" id="KW-0342">GTP-binding</keyword>
<evidence type="ECO:0000256" key="3">
    <source>
        <dbReference type="ARBA" id="ARBA00023134"/>
    </source>
</evidence>
<dbReference type="CDD" id="cd03691">
    <property type="entry name" value="BipA_TypA_II"/>
    <property type="match status" value="1"/>
</dbReference>
<dbReference type="InterPro" id="IPR035647">
    <property type="entry name" value="EFG_III/V"/>
</dbReference>
<dbReference type="PANTHER" id="PTHR43261">
    <property type="entry name" value="TRANSLATION ELONGATION FACTOR G-RELATED"/>
    <property type="match status" value="1"/>
</dbReference>
<keyword evidence="1" id="KW-0547">Nucleotide-binding</keyword>
<keyword evidence="2" id="KW-0648">Protein biosynthesis</keyword>
<dbReference type="Pfam" id="PF03144">
    <property type="entry name" value="GTP_EFTU_D2"/>
    <property type="match status" value="1"/>
</dbReference>
<organism evidence="5 6">
    <name type="scientific">Candidatus Harrisonbacteria bacterium CG10_big_fil_rev_8_21_14_0_10_38_8</name>
    <dbReference type="NCBI Taxonomy" id="1974582"/>
    <lineage>
        <taxon>Bacteria</taxon>
        <taxon>Candidatus Harrisoniibacteriota</taxon>
    </lineage>
</organism>
<dbReference type="InterPro" id="IPR000640">
    <property type="entry name" value="EFG_V-like"/>
</dbReference>
<dbReference type="Gene3D" id="3.30.70.240">
    <property type="match status" value="1"/>
</dbReference>
<dbReference type="AlphaFoldDB" id="A0A2M6WJJ9"/>
<dbReference type="GO" id="GO:0005525">
    <property type="term" value="F:GTP binding"/>
    <property type="evidence" value="ECO:0007669"/>
    <property type="project" value="UniProtKB-KW"/>
</dbReference>
<dbReference type="FunFam" id="2.40.50.250:FF:000001">
    <property type="entry name" value="GTP-binding protein TypA"/>
    <property type="match status" value="1"/>
</dbReference>
<dbReference type="InterPro" id="IPR047043">
    <property type="entry name" value="BipA_III"/>
</dbReference>
<dbReference type="InterPro" id="IPR035651">
    <property type="entry name" value="BipA_V"/>
</dbReference>
<dbReference type="Pfam" id="PF00679">
    <property type="entry name" value="EFG_C"/>
    <property type="match status" value="1"/>
</dbReference>
<evidence type="ECO:0000256" key="2">
    <source>
        <dbReference type="ARBA" id="ARBA00022917"/>
    </source>
</evidence>
<dbReference type="CDD" id="cd03710">
    <property type="entry name" value="BipA_TypA_C"/>
    <property type="match status" value="1"/>
</dbReference>
<gene>
    <name evidence="5" type="ORF">COU06_02575</name>
</gene>
<dbReference type="GO" id="GO:0032790">
    <property type="term" value="P:ribosome disassembly"/>
    <property type="evidence" value="ECO:0007669"/>
    <property type="project" value="TreeGrafter"/>
</dbReference>
<dbReference type="PANTHER" id="PTHR43261:SF1">
    <property type="entry name" value="RIBOSOME-RELEASING FACTOR 2, MITOCHONDRIAL"/>
    <property type="match status" value="1"/>
</dbReference>
<dbReference type="CDD" id="cd16263">
    <property type="entry name" value="BipA_III"/>
    <property type="match status" value="1"/>
</dbReference>
<feature type="non-terminal residue" evidence="5">
    <location>
        <position position="1"/>
    </location>
</feature>
<dbReference type="InterPro" id="IPR004161">
    <property type="entry name" value="EFTu-like_2"/>
</dbReference>
<dbReference type="Gene3D" id="3.30.70.870">
    <property type="entry name" value="Elongation Factor G (Translational Gtpase), domain 3"/>
    <property type="match status" value="1"/>
</dbReference>
<dbReference type="GO" id="GO:0006412">
    <property type="term" value="P:translation"/>
    <property type="evidence" value="ECO:0007669"/>
    <property type="project" value="UniProtKB-KW"/>
</dbReference>
<dbReference type="SUPFAM" id="SSF54980">
    <property type="entry name" value="EF-G C-terminal domain-like"/>
    <property type="match status" value="2"/>
</dbReference>
<dbReference type="Gene3D" id="2.40.30.10">
    <property type="entry name" value="Translation factors"/>
    <property type="match status" value="1"/>
</dbReference>
<evidence type="ECO:0000259" key="4">
    <source>
        <dbReference type="SMART" id="SM00838"/>
    </source>
</evidence>
<dbReference type="SUPFAM" id="SSF50447">
    <property type="entry name" value="Translation proteins"/>
    <property type="match status" value="1"/>
</dbReference>
<dbReference type="Proteomes" id="UP000229112">
    <property type="component" value="Unassembled WGS sequence"/>
</dbReference>
<evidence type="ECO:0000313" key="5">
    <source>
        <dbReference type="EMBL" id="PIT92961.1"/>
    </source>
</evidence>
<proteinExistence type="predicted"/>
<dbReference type="Gene3D" id="2.40.50.250">
    <property type="entry name" value="bipa protein"/>
    <property type="match status" value="1"/>
</dbReference>
<dbReference type="Pfam" id="PF21018">
    <property type="entry name" value="BipA_C"/>
    <property type="match status" value="1"/>
</dbReference>
<name>A0A2M6WJJ9_9BACT</name>
<evidence type="ECO:0000256" key="1">
    <source>
        <dbReference type="ARBA" id="ARBA00022741"/>
    </source>
</evidence>
<feature type="domain" description="Elongation factor EFG" evidence="4">
    <location>
        <begin position="186"/>
        <end position="273"/>
    </location>
</feature>
<dbReference type="InterPro" id="IPR042116">
    <property type="entry name" value="TypA/BipA_C"/>
</dbReference>
<evidence type="ECO:0000313" key="6">
    <source>
        <dbReference type="Proteomes" id="UP000229112"/>
    </source>
</evidence>
<dbReference type="FunFam" id="3.30.70.240:FF:000002">
    <property type="entry name" value="GTP-binding protein TypA"/>
    <property type="match status" value="1"/>
</dbReference>
<reference evidence="6" key="1">
    <citation type="submission" date="2017-09" db="EMBL/GenBank/DDBJ databases">
        <title>Depth-based differentiation of microbial function through sediment-hosted aquifers and enrichment of novel symbionts in the deep terrestrial subsurface.</title>
        <authorList>
            <person name="Probst A.J."/>
            <person name="Ladd B."/>
            <person name="Jarett J.K."/>
            <person name="Geller-Mcgrath D.E."/>
            <person name="Sieber C.M.K."/>
            <person name="Emerson J.B."/>
            <person name="Anantharaman K."/>
            <person name="Thomas B.C."/>
            <person name="Malmstrom R."/>
            <person name="Stieglmeier M."/>
            <person name="Klingl A."/>
            <person name="Woyke T."/>
            <person name="Ryan C.M."/>
            <person name="Banfield J.F."/>
        </authorList>
    </citation>
    <scope>NUCLEOTIDE SEQUENCE [LARGE SCALE GENOMIC DNA]</scope>
</reference>
<dbReference type="InterPro" id="IPR047042">
    <property type="entry name" value="BipA_II"/>
</dbReference>
<dbReference type="InterPro" id="IPR009000">
    <property type="entry name" value="Transl_B-barrel_sf"/>
</dbReference>
<dbReference type="SMART" id="SM00838">
    <property type="entry name" value="EFG_C"/>
    <property type="match status" value="1"/>
</dbReference>
<protein>
    <submittedName>
        <fullName evidence="5">Translational GTPase TypA</fullName>
    </submittedName>
</protein>
<dbReference type="EMBL" id="PFAY01000024">
    <property type="protein sequence ID" value="PIT92961.1"/>
    <property type="molecule type" value="Genomic_DNA"/>
</dbReference>
<dbReference type="InterPro" id="IPR048876">
    <property type="entry name" value="BipA_C"/>
</dbReference>